<organism evidence="1 2">
    <name type="scientific">Paractinoplanes deccanensis</name>
    <dbReference type="NCBI Taxonomy" id="113561"/>
    <lineage>
        <taxon>Bacteria</taxon>
        <taxon>Bacillati</taxon>
        <taxon>Actinomycetota</taxon>
        <taxon>Actinomycetes</taxon>
        <taxon>Micromonosporales</taxon>
        <taxon>Micromonosporaceae</taxon>
        <taxon>Paractinoplanes</taxon>
    </lineage>
</organism>
<reference evidence="1 2" key="1">
    <citation type="submission" date="2021-01" db="EMBL/GenBank/DDBJ databases">
        <title>Whole genome shotgun sequence of Actinoplanes deccanensis NBRC 13994.</title>
        <authorList>
            <person name="Komaki H."/>
            <person name="Tamura T."/>
        </authorList>
    </citation>
    <scope>NUCLEOTIDE SEQUENCE [LARGE SCALE GENOMIC DNA]</scope>
    <source>
        <strain evidence="1 2">NBRC 13994</strain>
    </source>
</reference>
<evidence type="ECO:0000313" key="1">
    <source>
        <dbReference type="EMBL" id="GID73255.1"/>
    </source>
</evidence>
<sequence>MAGIPVSSTDTRELANAAAHRLWGEFRAYRDQVRFRYQELEPADPHRQELLALWTYLAELGDALHGLLSVPVDAVVEMRPSRVGEDTQEFLAARKPMRRNGRWSTL</sequence>
<accession>A0ABQ3XZT9</accession>
<keyword evidence="2" id="KW-1185">Reference proteome</keyword>
<evidence type="ECO:0000313" key="2">
    <source>
        <dbReference type="Proteomes" id="UP000609879"/>
    </source>
</evidence>
<protein>
    <submittedName>
        <fullName evidence="1">Uncharacterized protein</fullName>
    </submittedName>
</protein>
<name>A0ABQ3XZT9_9ACTN</name>
<dbReference type="Proteomes" id="UP000609879">
    <property type="component" value="Unassembled WGS sequence"/>
</dbReference>
<proteinExistence type="predicted"/>
<dbReference type="EMBL" id="BOMI01000033">
    <property type="protein sequence ID" value="GID73255.1"/>
    <property type="molecule type" value="Genomic_DNA"/>
</dbReference>
<gene>
    <name evidence="1" type="ORF">Ade02nite_18960</name>
</gene>
<comment type="caution">
    <text evidence="1">The sequence shown here is derived from an EMBL/GenBank/DDBJ whole genome shotgun (WGS) entry which is preliminary data.</text>
</comment>